<evidence type="ECO:0000256" key="1">
    <source>
        <dbReference type="SAM" id="MobiDB-lite"/>
    </source>
</evidence>
<keyword evidence="4" id="KW-1185">Reference proteome</keyword>
<feature type="region of interest" description="Disordered" evidence="1">
    <location>
        <begin position="1"/>
        <end position="33"/>
    </location>
</feature>
<gene>
    <name evidence="3" type="ORF">C4D60_Mb04t00160</name>
</gene>
<accession>A0A4S8K8N6</accession>
<dbReference type="CDD" id="cd05402">
    <property type="entry name" value="NT_PAP_TUTase"/>
    <property type="match status" value="1"/>
</dbReference>
<feature type="domain" description="Poly(A) RNA polymerase mitochondrial-like central palm" evidence="2">
    <location>
        <begin position="48"/>
        <end position="168"/>
    </location>
</feature>
<evidence type="ECO:0000313" key="3">
    <source>
        <dbReference type="EMBL" id="THU71319.1"/>
    </source>
</evidence>
<evidence type="ECO:0000313" key="4">
    <source>
        <dbReference type="Proteomes" id="UP000317650"/>
    </source>
</evidence>
<protein>
    <recommendedName>
        <fullName evidence="2">Poly(A) RNA polymerase mitochondrial-like central palm domain-containing protein</fullName>
    </recommendedName>
</protein>
<dbReference type="AlphaFoldDB" id="A0A4S8K8N6"/>
<dbReference type="SUPFAM" id="SSF81301">
    <property type="entry name" value="Nucleotidyltransferase"/>
    <property type="match status" value="1"/>
</dbReference>
<dbReference type="STRING" id="52838.A0A4S8K8N6"/>
<dbReference type="PANTHER" id="PTHR45979:SF30">
    <property type="entry name" value="NUCLEOTIDYLTRANSFERASE"/>
    <property type="match status" value="1"/>
</dbReference>
<dbReference type="InterPro" id="IPR058921">
    <property type="entry name" value="PAP/OAS1-rel"/>
</dbReference>
<dbReference type="EMBL" id="PYDT01000001">
    <property type="protein sequence ID" value="THU71319.1"/>
    <property type="molecule type" value="Genomic_DNA"/>
</dbReference>
<dbReference type="Proteomes" id="UP000317650">
    <property type="component" value="Chromosome 4"/>
</dbReference>
<dbReference type="InterPro" id="IPR054708">
    <property type="entry name" value="MTPAP-like_central"/>
</dbReference>
<organism evidence="3 4">
    <name type="scientific">Musa balbisiana</name>
    <name type="common">Banana</name>
    <dbReference type="NCBI Taxonomy" id="52838"/>
    <lineage>
        <taxon>Eukaryota</taxon>
        <taxon>Viridiplantae</taxon>
        <taxon>Streptophyta</taxon>
        <taxon>Embryophyta</taxon>
        <taxon>Tracheophyta</taxon>
        <taxon>Spermatophyta</taxon>
        <taxon>Magnoliopsida</taxon>
        <taxon>Liliopsida</taxon>
        <taxon>Zingiberales</taxon>
        <taxon>Musaceae</taxon>
        <taxon>Musa</taxon>
    </lineage>
</organism>
<dbReference type="PANTHER" id="PTHR45979">
    <property type="entry name" value="PAP/OAS1 SUBSTRATE-BINDING DOMAIN SUPERFAMILY"/>
    <property type="match status" value="1"/>
</dbReference>
<evidence type="ECO:0000259" key="2">
    <source>
        <dbReference type="Pfam" id="PF22600"/>
    </source>
</evidence>
<dbReference type="Pfam" id="PF22600">
    <property type="entry name" value="MTPAP-like_central"/>
    <property type="match status" value="1"/>
</dbReference>
<dbReference type="InterPro" id="IPR043519">
    <property type="entry name" value="NT_sf"/>
</dbReference>
<dbReference type="Gene3D" id="3.30.460.10">
    <property type="entry name" value="Beta Polymerase, domain 2"/>
    <property type="match status" value="1"/>
</dbReference>
<comment type="caution">
    <text evidence="3">The sequence shown here is derived from an EMBL/GenBank/DDBJ whole genome shotgun (WGS) entry which is preliminary data.</text>
</comment>
<feature type="compositionally biased region" description="Basic and acidic residues" evidence="1">
    <location>
        <begin position="16"/>
        <end position="33"/>
    </location>
</feature>
<sequence length="192" mass="21763">MGDLQSWPPLANGDASEGHHSPRSRWHEPNPHPSAIKDENWQWAEEATREVLRCIRLTVVSEQRRKAVVDYVQQLLRTRIQTEVFPFGSVPLKTYLPDGDIDLTTFGIPNTEDTLASEVCAVLGEEEQNKDAKFEVKDVQLIRAEVKLVKCIVQNIVVDISFNQIGGLCTLCFLEKVDRKIGKNHLFKRSAV</sequence>
<reference evidence="3 4" key="1">
    <citation type="journal article" date="2019" name="Nat. Plants">
        <title>Genome sequencing of Musa balbisiana reveals subgenome evolution and function divergence in polyploid bananas.</title>
        <authorList>
            <person name="Yao X."/>
        </authorList>
    </citation>
    <scope>NUCLEOTIDE SEQUENCE [LARGE SCALE GENOMIC DNA]</scope>
    <source>
        <strain evidence="4">cv. DH-PKW</strain>
        <tissue evidence="3">Leaves</tissue>
    </source>
</reference>
<name>A0A4S8K8N6_MUSBA</name>
<proteinExistence type="predicted"/>